<name>A0A0C9XL09_9AGAR</name>
<dbReference type="Proteomes" id="UP000054477">
    <property type="component" value="Unassembled WGS sequence"/>
</dbReference>
<accession>A0A0C9XL09</accession>
<feature type="compositionally biased region" description="Basic and acidic residues" evidence="1">
    <location>
        <begin position="47"/>
        <end position="58"/>
    </location>
</feature>
<evidence type="ECO:0000313" key="3">
    <source>
        <dbReference type="Proteomes" id="UP000054477"/>
    </source>
</evidence>
<protein>
    <submittedName>
        <fullName evidence="2">Uncharacterized protein</fullName>
    </submittedName>
</protein>
<feature type="region of interest" description="Disordered" evidence="1">
    <location>
        <begin position="35"/>
        <end position="66"/>
    </location>
</feature>
<dbReference type="EMBL" id="KN838558">
    <property type="protein sequence ID" value="KIK05726.1"/>
    <property type="molecule type" value="Genomic_DNA"/>
</dbReference>
<evidence type="ECO:0000256" key="1">
    <source>
        <dbReference type="SAM" id="MobiDB-lite"/>
    </source>
</evidence>
<sequence>MPPGRSGLHLKLRYHVRMVLGQCMRLNEFNQINKGLRMPEGCQPGRVESDSRREDQRNQKTAIEGNPRVPCTFGAHWIGRRRAKGGQINLLNLLASPS</sequence>
<evidence type="ECO:0000313" key="2">
    <source>
        <dbReference type="EMBL" id="KIK05726.1"/>
    </source>
</evidence>
<organism evidence="2 3">
    <name type="scientific">Laccaria amethystina LaAM-08-1</name>
    <dbReference type="NCBI Taxonomy" id="1095629"/>
    <lineage>
        <taxon>Eukaryota</taxon>
        <taxon>Fungi</taxon>
        <taxon>Dikarya</taxon>
        <taxon>Basidiomycota</taxon>
        <taxon>Agaricomycotina</taxon>
        <taxon>Agaricomycetes</taxon>
        <taxon>Agaricomycetidae</taxon>
        <taxon>Agaricales</taxon>
        <taxon>Agaricineae</taxon>
        <taxon>Hydnangiaceae</taxon>
        <taxon>Laccaria</taxon>
    </lineage>
</organism>
<gene>
    <name evidence="2" type="ORF">K443DRAFT_336702</name>
</gene>
<reference evidence="2 3" key="1">
    <citation type="submission" date="2014-04" db="EMBL/GenBank/DDBJ databases">
        <authorList>
            <consortium name="DOE Joint Genome Institute"/>
            <person name="Kuo A."/>
            <person name="Kohler A."/>
            <person name="Nagy L.G."/>
            <person name="Floudas D."/>
            <person name="Copeland A."/>
            <person name="Barry K.W."/>
            <person name="Cichocki N."/>
            <person name="Veneault-Fourrey C."/>
            <person name="LaButti K."/>
            <person name="Lindquist E.A."/>
            <person name="Lipzen A."/>
            <person name="Lundell T."/>
            <person name="Morin E."/>
            <person name="Murat C."/>
            <person name="Sun H."/>
            <person name="Tunlid A."/>
            <person name="Henrissat B."/>
            <person name="Grigoriev I.V."/>
            <person name="Hibbett D.S."/>
            <person name="Martin F."/>
            <person name="Nordberg H.P."/>
            <person name="Cantor M.N."/>
            <person name="Hua S.X."/>
        </authorList>
    </citation>
    <scope>NUCLEOTIDE SEQUENCE [LARGE SCALE GENOMIC DNA]</scope>
    <source>
        <strain evidence="2 3">LaAM-08-1</strain>
    </source>
</reference>
<proteinExistence type="predicted"/>
<keyword evidence="3" id="KW-1185">Reference proteome</keyword>
<dbReference type="AlphaFoldDB" id="A0A0C9XL09"/>
<reference evidence="3" key="2">
    <citation type="submission" date="2015-01" db="EMBL/GenBank/DDBJ databases">
        <title>Evolutionary Origins and Diversification of the Mycorrhizal Mutualists.</title>
        <authorList>
            <consortium name="DOE Joint Genome Institute"/>
            <consortium name="Mycorrhizal Genomics Consortium"/>
            <person name="Kohler A."/>
            <person name="Kuo A."/>
            <person name="Nagy L.G."/>
            <person name="Floudas D."/>
            <person name="Copeland A."/>
            <person name="Barry K.W."/>
            <person name="Cichocki N."/>
            <person name="Veneault-Fourrey C."/>
            <person name="LaButti K."/>
            <person name="Lindquist E.A."/>
            <person name="Lipzen A."/>
            <person name="Lundell T."/>
            <person name="Morin E."/>
            <person name="Murat C."/>
            <person name="Riley R."/>
            <person name="Ohm R."/>
            <person name="Sun H."/>
            <person name="Tunlid A."/>
            <person name="Henrissat B."/>
            <person name="Grigoriev I.V."/>
            <person name="Hibbett D.S."/>
            <person name="Martin F."/>
        </authorList>
    </citation>
    <scope>NUCLEOTIDE SEQUENCE [LARGE SCALE GENOMIC DNA]</scope>
    <source>
        <strain evidence="3">LaAM-08-1</strain>
    </source>
</reference>
<dbReference type="HOGENOM" id="CLU_2333913_0_0_1"/>